<keyword evidence="2 7" id="KW-0813">Transport</keyword>
<feature type="transmembrane region" description="Helical" evidence="7">
    <location>
        <begin position="81"/>
        <end position="99"/>
    </location>
</feature>
<dbReference type="GO" id="GO:0055085">
    <property type="term" value="P:transmembrane transport"/>
    <property type="evidence" value="ECO:0007669"/>
    <property type="project" value="InterPro"/>
</dbReference>
<dbReference type="CDD" id="cd06261">
    <property type="entry name" value="TM_PBP2"/>
    <property type="match status" value="1"/>
</dbReference>
<evidence type="ECO:0000256" key="1">
    <source>
        <dbReference type="ARBA" id="ARBA00004651"/>
    </source>
</evidence>
<keyword evidence="3" id="KW-1003">Cell membrane</keyword>
<dbReference type="RefSeq" id="WP_115994864.1">
    <property type="nucleotide sequence ID" value="NZ_QRDY01000018.1"/>
</dbReference>
<evidence type="ECO:0000256" key="7">
    <source>
        <dbReference type="RuleBase" id="RU363032"/>
    </source>
</evidence>
<keyword evidence="5 7" id="KW-1133">Transmembrane helix</keyword>
<feature type="transmembrane region" description="Helical" evidence="7">
    <location>
        <begin position="12"/>
        <end position="38"/>
    </location>
</feature>
<reference evidence="9 10" key="1">
    <citation type="submission" date="2018-07" db="EMBL/GenBank/DDBJ databases">
        <title>Genomic Encyclopedia of Type Strains, Phase III (KMG-III): the genomes of soil and plant-associated and newly described type strains.</title>
        <authorList>
            <person name="Whitman W."/>
        </authorList>
    </citation>
    <scope>NUCLEOTIDE SEQUENCE [LARGE SCALE GENOMIC DNA]</scope>
    <source>
        <strain evidence="9 10">CECT 8236</strain>
    </source>
</reference>
<feature type="transmembrane region" description="Helical" evidence="7">
    <location>
        <begin position="143"/>
        <end position="163"/>
    </location>
</feature>
<dbReference type="InterPro" id="IPR035906">
    <property type="entry name" value="MetI-like_sf"/>
</dbReference>
<dbReference type="PANTHER" id="PTHR43744:SF9">
    <property type="entry name" value="POLYGALACTURONAN_RHAMNOGALACTURONAN TRANSPORT SYSTEM PERMEASE PROTEIN YTCP"/>
    <property type="match status" value="1"/>
</dbReference>
<evidence type="ECO:0000256" key="6">
    <source>
        <dbReference type="ARBA" id="ARBA00023136"/>
    </source>
</evidence>
<keyword evidence="6 7" id="KW-0472">Membrane</keyword>
<dbReference type="Gene3D" id="1.10.3720.10">
    <property type="entry name" value="MetI-like"/>
    <property type="match status" value="1"/>
</dbReference>
<evidence type="ECO:0000259" key="8">
    <source>
        <dbReference type="PROSITE" id="PS50928"/>
    </source>
</evidence>
<evidence type="ECO:0000256" key="4">
    <source>
        <dbReference type="ARBA" id="ARBA00022692"/>
    </source>
</evidence>
<evidence type="ECO:0000256" key="2">
    <source>
        <dbReference type="ARBA" id="ARBA00022448"/>
    </source>
</evidence>
<dbReference type="PROSITE" id="PS50928">
    <property type="entry name" value="ABC_TM1"/>
    <property type="match status" value="1"/>
</dbReference>
<accession>A0A3D9I0Z0</accession>
<comment type="similarity">
    <text evidence="7">Belongs to the binding-protein-dependent transport system permease family.</text>
</comment>
<name>A0A3D9I0Z0_9BACL</name>
<protein>
    <submittedName>
        <fullName evidence="9">Aldotetraouronic acid ABC transporter membrane protein 1 /aldotetraouronic acid ABC transporter membrane protein 2</fullName>
    </submittedName>
</protein>
<feature type="domain" description="ABC transmembrane type-1" evidence="8">
    <location>
        <begin position="74"/>
        <end position="274"/>
    </location>
</feature>
<dbReference type="AlphaFoldDB" id="A0A3D9I0Z0"/>
<sequence length="292" mass="33207">MIYRTNGYRLFTWFNTIFLACISLCCVLPMIHILAISLSGRDAATANLVYLWPVDFTFDSFIDTLSNRNFSRSLIVSLQRTLLGTAIFLIIAAITAYPLSKESYSFRGRSLYAWFFVFTMLFTGGLVPNYILIMKLGLNNSLWALVLPTAVEVWSIILLLNFFRNIPKEMEEAALIDGAGHFKTMWNIYLPLSLPALATLALFTMVFHWNEWFHGMLYNTDASNYPLATLLQTIIVQQDFTKMAINPEDMENISNKSVKSAQIFIGALPILLVYPFLQRFFVKGIVLGAVKE</sequence>
<comment type="subcellular location">
    <subcellularLocation>
        <location evidence="1 7">Cell membrane</location>
        <topology evidence="1 7">Multi-pass membrane protein</topology>
    </subcellularLocation>
</comment>
<feature type="transmembrane region" description="Helical" evidence="7">
    <location>
        <begin position="184"/>
        <end position="209"/>
    </location>
</feature>
<gene>
    <name evidence="9" type="ORF">DFP95_11824</name>
</gene>
<evidence type="ECO:0000256" key="5">
    <source>
        <dbReference type="ARBA" id="ARBA00022989"/>
    </source>
</evidence>
<dbReference type="EMBL" id="QRDY01000018">
    <property type="protein sequence ID" value="RED55289.1"/>
    <property type="molecule type" value="Genomic_DNA"/>
</dbReference>
<evidence type="ECO:0000313" key="10">
    <source>
        <dbReference type="Proteomes" id="UP000256869"/>
    </source>
</evidence>
<keyword evidence="4 7" id="KW-0812">Transmembrane</keyword>
<proteinExistence type="inferred from homology"/>
<comment type="caution">
    <text evidence="9">The sequence shown here is derived from an EMBL/GenBank/DDBJ whole genome shotgun (WGS) entry which is preliminary data.</text>
</comment>
<evidence type="ECO:0000256" key="3">
    <source>
        <dbReference type="ARBA" id="ARBA00022475"/>
    </source>
</evidence>
<organism evidence="9 10">
    <name type="scientific">Cohnella lupini</name>
    <dbReference type="NCBI Taxonomy" id="1294267"/>
    <lineage>
        <taxon>Bacteria</taxon>
        <taxon>Bacillati</taxon>
        <taxon>Bacillota</taxon>
        <taxon>Bacilli</taxon>
        <taxon>Bacillales</taxon>
        <taxon>Paenibacillaceae</taxon>
        <taxon>Cohnella</taxon>
    </lineage>
</organism>
<dbReference type="OrthoDB" id="9810086at2"/>
<dbReference type="Pfam" id="PF00528">
    <property type="entry name" value="BPD_transp_1"/>
    <property type="match status" value="1"/>
</dbReference>
<keyword evidence="10" id="KW-1185">Reference proteome</keyword>
<dbReference type="InterPro" id="IPR000515">
    <property type="entry name" value="MetI-like"/>
</dbReference>
<feature type="transmembrane region" description="Helical" evidence="7">
    <location>
        <begin position="111"/>
        <end position="131"/>
    </location>
</feature>
<dbReference type="SUPFAM" id="SSF161098">
    <property type="entry name" value="MetI-like"/>
    <property type="match status" value="1"/>
</dbReference>
<dbReference type="Proteomes" id="UP000256869">
    <property type="component" value="Unassembled WGS sequence"/>
</dbReference>
<evidence type="ECO:0000313" key="9">
    <source>
        <dbReference type="EMBL" id="RED55289.1"/>
    </source>
</evidence>
<dbReference type="GO" id="GO:0005886">
    <property type="term" value="C:plasma membrane"/>
    <property type="evidence" value="ECO:0007669"/>
    <property type="project" value="UniProtKB-SubCell"/>
</dbReference>
<dbReference type="PANTHER" id="PTHR43744">
    <property type="entry name" value="ABC TRANSPORTER PERMEASE PROTEIN MG189-RELATED-RELATED"/>
    <property type="match status" value="1"/>
</dbReference>
<feature type="transmembrane region" description="Helical" evidence="7">
    <location>
        <begin position="260"/>
        <end position="277"/>
    </location>
</feature>
<dbReference type="PROSITE" id="PS51257">
    <property type="entry name" value="PROKAR_LIPOPROTEIN"/>
    <property type="match status" value="1"/>
</dbReference>